<dbReference type="GO" id="GO:0016052">
    <property type="term" value="P:carbohydrate catabolic process"/>
    <property type="evidence" value="ECO:0007669"/>
    <property type="project" value="TreeGrafter"/>
</dbReference>
<evidence type="ECO:0000313" key="10">
    <source>
        <dbReference type="EMBL" id="KFH45337.1"/>
    </source>
</evidence>
<dbReference type="EMBL" id="JPKY01000033">
    <property type="protein sequence ID" value="KFH45337.1"/>
    <property type="molecule type" value="Genomic_DNA"/>
</dbReference>
<evidence type="ECO:0000313" key="11">
    <source>
        <dbReference type="Proteomes" id="UP000029964"/>
    </source>
</evidence>
<dbReference type="SMART" id="SM01110">
    <property type="entry name" value="Cutinase"/>
    <property type="match status" value="1"/>
</dbReference>
<dbReference type="Gene3D" id="3.40.50.1820">
    <property type="entry name" value="alpha/beta hydrolase"/>
    <property type="match status" value="1"/>
</dbReference>
<evidence type="ECO:0000256" key="8">
    <source>
        <dbReference type="PIRSR" id="PIRSR611150-2"/>
    </source>
</evidence>
<feature type="coiled-coil region" evidence="9">
    <location>
        <begin position="93"/>
        <end position="120"/>
    </location>
</feature>
<reference evidence="11" key="1">
    <citation type="journal article" date="2014" name="Genome Announc.">
        <title>Genome sequence and annotation of Acremonium chrysogenum, producer of the beta-lactam antibiotic cephalosporin C.</title>
        <authorList>
            <person name="Terfehr D."/>
            <person name="Dahlmann T.A."/>
            <person name="Specht T."/>
            <person name="Zadra I."/>
            <person name="Kuernsteiner H."/>
            <person name="Kueck U."/>
        </authorList>
    </citation>
    <scope>NUCLEOTIDE SEQUENCE [LARGE SCALE GENOMIC DNA]</scope>
    <source>
        <strain evidence="11">ATCC 11550 / CBS 779.69 / DSM 880 / IAM 14645 / JCM 23072 / IMI 49137</strain>
    </source>
</reference>
<evidence type="ECO:0000256" key="9">
    <source>
        <dbReference type="SAM" id="Coils"/>
    </source>
</evidence>
<comment type="similarity">
    <text evidence="1">Belongs to the cutinase family.</text>
</comment>
<dbReference type="AlphaFoldDB" id="A0A086T7K5"/>
<evidence type="ECO:0000256" key="7">
    <source>
        <dbReference type="ARBA" id="ARBA00034045"/>
    </source>
</evidence>
<evidence type="ECO:0000256" key="2">
    <source>
        <dbReference type="ARBA" id="ARBA00013095"/>
    </source>
</evidence>
<evidence type="ECO:0000256" key="5">
    <source>
        <dbReference type="ARBA" id="ARBA00022801"/>
    </source>
</evidence>
<dbReference type="InterPro" id="IPR000675">
    <property type="entry name" value="Cutinase/axe"/>
</dbReference>
<keyword evidence="11" id="KW-1185">Reference proteome</keyword>
<evidence type="ECO:0000256" key="3">
    <source>
        <dbReference type="ARBA" id="ARBA00022487"/>
    </source>
</evidence>
<dbReference type="PANTHER" id="PTHR48250">
    <property type="entry name" value="CUTINASE 2-RELATED"/>
    <property type="match status" value="1"/>
</dbReference>
<dbReference type="SUPFAM" id="SSF53474">
    <property type="entry name" value="alpha/beta-Hydrolases"/>
    <property type="match status" value="1"/>
</dbReference>
<sequence length="486" mass="50998">MAPHTIQVPDIRRLLEPDETGKLPAMIDSYTFPEARVSASHTGNGAASLNAKAMLGLSISCDDNAGRISNLAAAVDAITAQIQVLGRLCRERLDAADKTVESLNEQLKTVRDQIATLQANSIDKTTFKTEVGLAVAADLARGPRRQPLRLLAKPEIGSIKRAGQTADTENNNASALANGGVPTVVSGLRDIGPVKMRSAALAVTAAAASSFASGQPLVSARQESSDTSDGWGPVLNGDEGASCAELAVIFARGTFDSGNIGPWVGAPFKDALEAKHGSVAFQGVDPSAYPADLAGYIEEGGSQSCADWLGSSVQAYAEACPDAKIAISGWSQGALCARKSLGNLGGAADRVVAFVTFGDPKRVWEDDIDFPELPTSATEISLCNSAPTDPLCGSLLEDFPSTPMAVIDHLRDIWDAVDDADMNDAQKRALVDLVFQLPKQALGQLGRLGKDIINGNLGRWMLTPEHFWYGMDGSVSKAAEEIVAAL</sequence>
<keyword evidence="5" id="KW-0378">Hydrolase</keyword>
<evidence type="ECO:0000256" key="1">
    <source>
        <dbReference type="ARBA" id="ARBA00007534"/>
    </source>
</evidence>
<dbReference type="HOGENOM" id="CLU_561347_0_0_1"/>
<evidence type="ECO:0000256" key="4">
    <source>
        <dbReference type="ARBA" id="ARBA00022729"/>
    </source>
</evidence>
<keyword evidence="3" id="KW-0719">Serine esterase</keyword>
<accession>A0A086T7K5</accession>
<dbReference type="OrthoDB" id="3225429at2759"/>
<name>A0A086T7K5_HAPC1</name>
<feature type="disulfide bond" evidence="8">
    <location>
        <begin position="243"/>
        <end position="320"/>
    </location>
</feature>
<keyword evidence="4" id="KW-0732">Signal</keyword>
<dbReference type="Pfam" id="PF01083">
    <property type="entry name" value="Cutinase"/>
    <property type="match status" value="1"/>
</dbReference>
<comment type="caution">
    <text evidence="10">The sequence shown here is derived from an EMBL/GenBank/DDBJ whole genome shotgun (WGS) entry which is preliminary data.</text>
</comment>
<keyword evidence="6 8" id="KW-1015">Disulfide bond</keyword>
<evidence type="ECO:0000256" key="6">
    <source>
        <dbReference type="ARBA" id="ARBA00023157"/>
    </source>
</evidence>
<comment type="catalytic activity">
    <reaction evidence="7">
        <text>cutin + H2O = cutin monomers.</text>
        <dbReference type="EC" id="3.1.1.74"/>
    </reaction>
</comment>
<dbReference type="EC" id="3.1.1.74" evidence="2"/>
<keyword evidence="9" id="KW-0175">Coiled coil</keyword>
<proteinExistence type="inferred from homology"/>
<dbReference type="GO" id="GO:0050525">
    <property type="term" value="F:cutinase activity"/>
    <property type="evidence" value="ECO:0007669"/>
    <property type="project" value="UniProtKB-EC"/>
</dbReference>
<dbReference type="GO" id="GO:0005576">
    <property type="term" value="C:extracellular region"/>
    <property type="evidence" value="ECO:0007669"/>
    <property type="project" value="InterPro"/>
</dbReference>
<protein>
    <recommendedName>
        <fullName evidence="2">cutinase</fullName>
        <ecNumber evidence="2">3.1.1.74</ecNumber>
    </recommendedName>
</protein>
<organism evidence="10 11">
    <name type="scientific">Hapsidospora chrysogenum (strain ATCC 11550 / CBS 779.69 / DSM 880 / IAM 14645 / JCM 23072 / IMI 49137)</name>
    <name type="common">Acremonium chrysogenum</name>
    <dbReference type="NCBI Taxonomy" id="857340"/>
    <lineage>
        <taxon>Eukaryota</taxon>
        <taxon>Fungi</taxon>
        <taxon>Dikarya</taxon>
        <taxon>Ascomycota</taxon>
        <taxon>Pezizomycotina</taxon>
        <taxon>Sordariomycetes</taxon>
        <taxon>Hypocreomycetidae</taxon>
        <taxon>Hypocreales</taxon>
        <taxon>Bionectriaceae</taxon>
        <taxon>Hapsidospora</taxon>
    </lineage>
</organism>
<dbReference type="PANTHER" id="PTHR48250:SF2">
    <property type="entry name" value="CUTINASE"/>
    <property type="match status" value="1"/>
</dbReference>
<gene>
    <name evidence="10" type="ORF">ACRE_038290</name>
</gene>
<dbReference type="InterPro" id="IPR011150">
    <property type="entry name" value="Cutinase_monf"/>
</dbReference>
<dbReference type="InterPro" id="IPR029058">
    <property type="entry name" value="AB_hydrolase_fold"/>
</dbReference>
<dbReference type="Proteomes" id="UP000029964">
    <property type="component" value="Unassembled WGS sequence"/>
</dbReference>